<dbReference type="InterPro" id="IPR000047">
    <property type="entry name" value="HTH_motif"/>
</dbReference>
<protein>
    <submittedName>
        <fullName evidence="9">Homeobox domain-containing protein</fullName>
    </submittedName>
</protein>
<dbReference type="GO" id="GO:0000981">
    <property type="term" value="F:DNA-binding transcription factor activity, RNA polymerase II-specific"/>
    <property type="evidence" value="ECO:0007669"/>
    <property type="project" value="InterPro"/>
</dbReference>
<dbReference type="CDD" id="cd00086">
    <property type="entry name" value="homeodomain"/>
    <property type="match status" value="1"/>
</dbReference>
<feature type="domain" description="Homeobox" evidence="7">
    <location>
        <begin position="55"/>
        <end position="115"/>
    </location>
</feature>
<dbReference type="Proteomes" id="UP000887566">
    <property type="component" value="Unplaced"/>
</dbReference>
<keyword evidence="8" id="KW-1185">Reference proteome</keyword>
<feature type="DNA-binding region" description="Homeobox" evidence="5">
    <location>
        <begin position="57"/>
        <end position="116"/>
    </location>
</feature>
<sequence length="123" mass="14504">MPSPPPPPPPRRYSDFSIDRILQSKEYTCCQLNSEAIQRSYFDLTGSKEGSKYCRVERKQRTTYQAQQTRLLERAFETQQYIVGSDREVLADQLGLTESQVRIWFQNRRSKWRKELRAKNVAA</sequence>
<dbReference type="GO" id="GO:0007420">
    <property type="term" value="P:brain development"/>
    <property type="evidence" value="ECO:0007669"/>
    <property type="project" value="TreeGrafter"/>
</dbReference>
<dbReference type="SMART" id="SM00389">
    <property type="entry name" value="HOX"/>
    <property type="match status" value="1"/>
</dbReference>
<name>A0A914VDW0_9BILA</name>
<dbReference type="Pfam" id="PF00046">
    <property type="entry name" value="Homeodomain"/>
    <property type="match status" value="1"/>
</dbReference>
<dbReference type="SUPFAM" id="SSF46689">
    <property type="entry name" value="Homeodomain-like"/>
    <property type="match status" value="1"/>
</dbReference>
<dbReference type="GO" id="GO:0000978">
    <property type="term" value="F:RNA polymerase II cis-regulatory region sequence-specific DNA binding"/>
    <property type="evidence" value="ECO:0007669"/>
    <property type="project" value="TreeGrafter"/>
</dbReference>
<evidence type="ECO:0000313" key="8">
    <source>
        <dbReference type="Proteomes" id="UP000887566"/>
    </source>
</evidence>
<dbReference type="PANTHER" id="PTHR24339:SF28">
    <property type="entry name" value="E5-RELATED"/>
    <property type="match status" value="1"/>
</dbReference>
<accession>A0A914VDW0</accession>
<dbReference type="GO" id="GO:0005634">
    <property type="term" value="C:nucleus"/>
    <property type="evidence" value="ECO:0007669"/>
    <property type="project" value="UniProtKB-SubCell"/>
</dbReference>
<reference evidence="9" key="1">
    <citation type="submission" date="2022-11" db="UniProtKB">
        <authorList>
            <consortium name="WormBaseParasite"/>
        </authorList>
    </citation>
    <scope>IDENTIFICATION</scope>
</reference>
<dbReference type="InterPro" id="IPR050877">
    <property type="entry name" value="EMX-VAX-Noto_Homeobox_TFs"/>
</dbReference>
<evidence type="ECO:0000256" key="3">
    <source>
        <dbReference type="ARBA" id="ARBA00023155"/>
    </source>
</evidence>
<proteinExistence type="predicted"/>
<dbReference type="InterPro" id="IPR017970">
    <property type="entry name" value="Homeobox_CS"/>
</dbReference>
<dbReference type="PRINTS" id="PR00031">
    <property type="entry name" value="HTHREPRESSR"/>
</dbReference>
<dbReference type="InterPro" id="IPR009057">
    <property type="entry name" value="Homeodomain-like_sf"/>
</dbReference>
<evidence type="ECO:0000259" key="7">
    <source>
        <dbReference type="PROSITE" id="PS50071"/>
    </source>
</evidence>
<dbReference type="WBParaSite" id="PSAMB.scaffold1853size27252.g15264.t1">
    <property type="protein sequence ID" value="PSAMB.scaffold1853size27252.g15264.t1"/>
    <property type="gene ID" value="PSAMB.scaffold1853size27252.g15264"/>
</dbReference>
<dbReference type="AlphaFoldDB" id="A0A914VDW0"/>
<evidence type="ECO:0000256" key="5">
    <source>
        <dbReference type="PROSITE-ProRule" id="PRU00108"/>
    </source>
</evidence>
<evidence type="ECO:0000313" key="9">
    <source>
        <dbReference type="WBParaSite" id="PSAMB.scaffold1853size27252.g15264.t1"/>
    </source>
</evidence>
<dbReference type="Gene3D" id="1.10.10.60">
    <property type="entry name" value="Homeodomain-like"/>
    <property type="match status" value="1"/>
</dbReference>
<dbReference type="PROSITE" id="PS50071">
    <property type="entry name" value="HOMEOBOX_2"/>
    <property type="match status" value="1"/>
</dbReference>
<dbReference type="PRINTS" id="PR00024">
    <property type="entry name" value="HOMEOBOX"/>
</dbReference>
<keyword evidence="3 5" id="KW-0371">Homeobox</keyword>
<dbReference type="InterPro" id="IPR001356">
    <property type="entry name" value="HD"/>
</dbReference>
<evidence type="ECO:0000256" key="4">
    <source>
        <dbReference type="ARBA" id="ARBA00023242"/>
    </source>
</evidence>
<evidence type="ECO:0000256" key="1">
    <source>
        <dbReference type="ARBA" id="ARBA00004123"/>
    </source>
</evidence>
<dbReference type="PANTHER" id="PTHR24339">
    <property type="entry name" value="HOMEOBOX PROTEIN EMX-RELATED"/>
    <property type="match status" value="1"/>
</dbReference>
<keyword evidence="2 5" id="KW-0238">DNA-binding</keyword>
<comment type="subcellular location">
    <subcellularLocation>
        <location evidence="1 5 6">Nucleus</location>
    </subcellularLocation>
</comment>
<dbReference type="PROSITE" id="PS00027">
    <property type="entry name" value="HOMEOBOX_1"/>
    <property type="match status" value="1"/>
</dbReference>
<keyword evidence="4 5" id="KW-0539">Nucleus</keyword>
<dbReference type="InterPro" id="IPR020479">
    <property type="entry name" value="HD_metazoa"/>
</dbReference>
<dbReference type="GO" id="GO:0030182">
    <property type="term" value="P:neuron differentiation"/>
    <property type="evidence" value="ECO:0007669"/>
    <property type="project" value="TreeGrafter"/>
</dbReference>
<evidence type="ECO:0000256" key="2">
    <source>
        <dbReference type="ARBA" id="ARBA00023125"/>
    </source>
</evidence>
<organism evidence="8 9">
    <name type="scientific">Plectus sambesii</name>
    <dbReference type="NCBI Taxonomy" id="2011161"/>
    <lineage>
        <taxon>Eukaryota</taxon>
        <taxon>Metazoa</taxon>
        <taxon>Ecdysozoa</taxon>
        <taxon>Nematoda</taxon>
        <taxon>Chromadorea</taxon>
        <taxon>Plectida</taxon>
        <taxon>Plectina</taxon>
        <taxon>Plectoidea</taxon>
        <taxon>Plectidae</taxon>
        <taxon>Plectus</taxon>
    </lineage>
</organism>
<evidence type="ECO:0000256" key="6">
    <source>
        <dbReference type="RuleBase" id="RU000682"/>
    </source>
</evidence>